<evidence type="ECO:0000313" key="2">
    <source>
        <dbReference type="Proteomes" id="UP000017836"/>
    </source>
</evidence>
<evidence type="ECO:0000313" key="1">
    <source>
        <dbReference type="EMBL" id="ERN01437.1"/>
    </source>
</evidence>
<reference evidence="2" key="1">
    <citation type="journal article" date="2013" name="Science">
        <title>The Amborella genome and the evolution of flowering plants.</title>
        <authorList>
            <consortium name="Amborella Genome Project"/>
        </authorList>
    </citation>
    <scope>NUCLEOTIDE SEQUENCE [LARGE SCALE GENOMIC DNA]</scope>
</reference>
<sequence>MAPHAPHDPTLTHVTHRHHHRTIPIKGHGPMAMQLMSLAITPRAHGITSHSPLAHVDIITISTSSHGHALWHHHHHGRIGEAAG</sequence>
<dbReference type="AlphaFoldDB" id="W1NUX9"/>
<keyword evidence="2" id="KW-1185">Reference proteome</keyword>
<protein>
    <submittedName>
        <fullName evidence="1">Uncharacterized protein</fullName>
    </submittedName>
</protein>
<gene>
    <name evidence="1" type="ORF">AMTR_s00002p00266850</name>
</gene>
<accession>W1NUX9</accession>
<proteinExistence type="predicted"/>
<dbReference type="Proteomes" id="UP000017836">
    <property type="component" value="Unassembled WGS sequence"/>
</dbReference>
<dbReference type="HOGENOM" id="CLU_2530463_0_0_1"/>
<name>W1NUX9_AMBTC</name>
<dbReference type="EMBL" id="KI394767">
    <property type="protein sequence ID" value="ERN01437.1"/>
    <property type="molecule type" value="Genomic_DNA"/>
</dbReference>
<dbReference type="Gramene" id="ERN01437">
    <property type="protein sequence ID" value="ERN01437"/>
    <property type="gene ID" value="AMTR_s00002p00266850"/>
</dbReference>
<organism evidence="1 2">
    <name type="scientific">Amborella trichopoda</name>
    <dbReference type="NCBI Taxonomy" id="13333"/>
    <lineage>
        <taxon>Eukaryota</taxon>
        <taxon>Viridiplantae</taxon>
        <taxon>Streptophyta</taxon>
        <taxon>Embryophyta</taxon>
        <taxon>Tracheophyta</taxon>
        <taxon>Spermatophyta</taxon>
        <taxon>Magnoliopsida</taxon>
        <taxon>Amborellales</taxon>
        <taxon>Amborellaceae</taxon>
        <taxon>Amborella</taxon>
    </lineage>
</organism>